<feature type="transmembrane region" description="Helical" evidence="2">
    <location>
        <begin position="37"/>
        <end position="61"/>
    </location>
</feature>
<feature type="compositionally biased region" description="Polar residues" evidence="1">
    <location>
        <begin position="279"/>
        <end position="300"/>
    </location>
</feature>
<evidence type="ECO:0000256" key="3">
    <source>
        <dbReference type="SAM" id="SignalP"/>
    </source>
</evidence>
<feature type="transmembrane region" description="Helical" evidence="2">
    <location>
        <begin position="127"/>
        <end position="149"/>
    </location>
</feature>
<evidence type="ECO:0000313" key="5">
    <source>
        <dbReference type="Proteomes" id="UP000007148"/>
    </source>
</evidence>
<organism evidence="4 5">
    <name type="scientific">Serendipita indica (strain DSM 11827)</name>
    <name type="common">Root endophyte fungus</name>
    <name type="synonym">Piriformospora indica</name>
    <dbReference type="NCBI Taxonomy" id="1109443"/>
    <lineage>
        <taxon>Eukaryota</taxon>
        <taxon>Fungi</taxon>
        <taxon>Dikarya</taxon>
        <taxon>Basidiomycota</taxon>
        <taxon>Agaricomycotina</taxon>
        <taxon>Agaricomycetes</taxon>
        <taxon>Sebacinales</taxon>
        <taxon>Serendipitaceae</taxon>
        <taxon>Serendipita</taxon>
    </lineage>
</organism>
<evidence type="ECO:0000256" key="1">
    <source>
        <dbReference type="SAM" id="MobiDB-lite"/>
    </source>
</evidence>
<name>G4T6N0_SERID</name>
<keyword evidence="2" id="KW-1133">Transmembrane helix</keyword>
<dbReference type="EMBL" id="CAFZ01000008">
    <property type="protein sequence ID" value="CCA66973.1"/>
    <property type="molecule type" value="Genomic_DNA"/>
</dbReference>
<feature type="compositionally biased region" description="Low complexity" evidence="1">
    <location>
        <begin position="324"/>
        <end position="334"/>
    </location>
</feature>
<reference evidence="4 5" key="1">
    <citation type="journal article" date="2011" name="PLoS Pathog.">
        <title>Endophytic Life Strategies Decoded by Genome and Transcriptome Analyses of the Mutualistic Root Symbiont Piriformospora indica.</title>
        <authorList>
            <person name="Zuccaro A."/>
            <person name="Lahrmann U."/>
            <person name="Guldener U."/>
            <person name="Langen G."/>
            <person name="Pfiffi S."/>
            <person name="Biedenkopf D."/>
            <person name="Wong P."/>
            <person name="Samans B."/>
            <person name="Grimm C."/>
            <person name="Basiewicz M."/>
            <person name="Murat C."/>
            <person name="Martin F."/>
            <person name="Kogel K.H."/>
        </authorList>
    </citation>
    <scope>NUCLEOTIDE SEQUENCE [LARGE SCALE GENOMIC DNA]</scope>
    <source>
        <strain evidence="4 5">DSM 11827</strain>
    </source>
</reference>
<sequence>MGAFSFIRLALLGFVWALSIAVLGIAANDIALSVGSLWSFPSIALAASIVTHAIATPMIIISMARTGAAASRVIVELAWVGVLWLVWLLVAVVTTSTPVFTLSCGEYKQFFGDEAASECIQFTLLQVFAWLNSAVLLSYALLVFTLALVQNMRTKPTDKKTNAFYLDASLLSFRPKDVQTTRKGSNYATEKADLTLPMPVALTALSDDESKKGSPPSNPHAFWTERLSRTSSISSERRYPSGVMTGSFPSLNLSSQQVQPPRASRASSQRTSPQHHRATSSSQVYQSQASPLANSLQASTLGYPADKRKGEEGTSGHYRSTSRGSVSSMKTTTSGGSGHHRPAHVPSPLRKPVPFPTPDRASVSTRTSIVLTSEERKYGRQPFEQQRY</sequence>
<keyword evidence="2" id="KW-0472">Membrane</keyword>
<comment type="caution">
    <text evidence="4">The sequence shown here is derived from an EMBL/GenBank/DDBJ whole genome shotgun (WGS) entry which is preliminary data.</text>
</comment>
<feature type="signal peptide" evidence="3">
    <location>
        <begin position="1"/>
        <end position="17"/>
    </location>
</feature>
<keyword evidence="5" id="KW-1185">Reference proteome</keyword>
<feature type="compositionally biased region" description="Polar residues" evidence="1">
    <location>
        <begin position="247"/>
        <end position="272"/>
    </location>
</feature>
<proteinExistence type="predicted"/>
<dbReference type="STRING" id="1109443.G4T6N0"/>
<keyword evidence="2" id="KW-0812">Transmembrane</keyword>
<feature type="compositionally biased region" description="Polar residues" evidence="1">
    <location>
        <begin position="362"/>
        <end position="371"/>
    </location>
</feature>
<dbReference type="Proteomes" id="UP000007148">
    <property type="component" value="Unassembled WGS sequence"/>
</dbReference>
<dbReference type="HOGENOM" id="CLU_711972_0_0_1"/>
<dbReference type="OrthoDB" id="3364107at2759"/>
<evidence type="ECO:0000313" key="4">
    <source>
        <dbReference type="EMBL" id="CCA66973.1"/>
    </source>
</evidence>
<evidence type="ECO:0000256" key="2">
    <source>
        <dbReference type="SAM" id="Phobius"/>
    </source>
</evidence>
<gene>
    <name evidence="4" type="ORF">PIIN_00810</name>
</gene>
<feature type="region of interest" description="Disordered" evidence="1">
    <location>
        <begin position="206"/>
        <end position="388"/>
    </location>
</feature>
<dbReference type="AlphaFoldDB" id="G4T6N0"/>
<protein>
    <recommendedName>
        <fullName evidence="6">MARVEL domain-containing protein</fullName>
    </recommendedName>
</protein>
<accession>G4T6N0</accession>
<feature type="chain" id="PRO_5003468400" description="MARVEL domain-containing protein" evidence="3">
    <location>
        <begin position="18"/>
        <end position="388"/>
    </location>
</feature>
<feature type="transmembrane region" description="Helical" evidence="2">
    <location>
        <begin position="73"/>
        <end position="93"/>
    </location>
</feature>
<dbReference type="InParanoid" id="G4T6N0"/>
<keyword evidence="3" id="KW-0732">Signal</keyword>
<feature type="compositionally biased region" description="Basic and acidic residues" evidence="1">
    <location>
        <begin position="305"/>
        <end position="314"/>
    </location>
</feature>
<evidence type="ECO:0008006" key="6">
    <source>
        <dbReference type="Google" id="ProtNLM"/>
    </source>
</evidence>